<name>A0A8S1RPD8_9CILI</name>
<keyword evidence="2" id="KW-1185">Reference proteome</keyword>
<dbReference type="OrthoDB" id="4096362at2759"/>
<dbReference type="AlphaFoldDB" id="A0A8S1RPD8"/>
<accession>A0A8S1RPD8</accession>
<proteinExistence type="predicted"/>
<organism evidence="1 2">
    <name type="scientific">Paramecium sonneborni</name>
    <dbReference type="NCBI Taxonomy" id="65129"/>
    <lineage>
        <taxon>Eukaryota</taxon>
        <taxon>Sar</taxon>
        <taxon>Alveolata</taxon>
        <taxon>Ciliophora</taxon>
        <taxon>Intramacronucleata</taxon>
        <taxon>Oligohymenophorea</taxon>
        <taxon>Peniculida</taxon>
        <taxon>Parameciidae</taxon>
        <taxon>Paramecium</taxon>
    </lineage>
</organism>
<sequence>MKFDPHCLLIRQCIEQNNYRQKYNNGFRQYIQLLIFGIFDQL</sequence>
<evidence type="ECO:0000313" key="1">
    <source>
        <dbReference type="EMBL" id="CAD8130068.1"/>
    </source>
</evidence>
<protein>
    <submittedName>
        <fullName evidence="1">Uncharacterized protein</fullName>
    </submittedName>
</protein>
<dbReference type="EMBL" id="CAJJDN010000260">
    <property type="protein sequence ID" value="CAD8130068.1"/>
    <property type="molecule type" value="Genomic_DNA"/>
</dbReference>
<dbReference type="Proteomes" id="UP000692954">
    <property type="component" value="Unassembled WGS sequence"/>
</dbReference>
<evidence type="ECO:0000313" key="2">
    <source>
        <dbReference type="Proteomes" id="UP000692954"/>
    </source>
</evidence>
<comment type="caution">
    <text evidence="1">The sequence shown here is derived from an EMBL/GenBank/DDBJ whole genome shotgun (WGS) entry which is preliminary data.</text>
</comment>
<reference evidence="1" key="1">
    <citation type="submission" date="2021-01" db="EMBL/GenBank/DDBJ databases">
        <authorList>
            <consortium name="Genoscope - CEA"/>
            <person name="William W."/>
        </authorList>
    </citation>
    <scope>NUCLEOTIDE SEQUENCE</scope>
</reference>
<gene>
    <name evidence="1" type="ORF">PSON_ATCC_30995.1.T2600012</name>
</gene>